<dbReference type="SUPFAM" id="SSF54909">
    <property type="entry name" value="Dimeric alpha+beta barrel"/>
    <property type="match status" value="1"/>
</dbReference>
<name>A0A9D2LS17_9FIRM</name>
<comment type="caution">
    <text evidence="2">The sequence shown here is derived from an EMBL/GenBank/DDBJ whole genome shotgun (WGS) entry which is preliminary data.</text>
</comment>
<evidence type="ECO:0000259" key="1">
    <source>
        <dbReference type="PROSITE" id="PS51725"/>
    </source>
</evidence>
<evidence type="ECO:0000313" key="3">
    <source>
        <dbReference type="Proteomes" id="UP000823842"/>
    </source>
</evidence>
<reference evidence="2" key="1">
    <citation type="journal article" date="2021" name="PeerJ">
        <title>Extensive microbial diversity within the chicken gut microbiome revealed by metagenomics and culture.</title>
        <authorList>
            <person name="Gilroy R."/>
            <person name="Ravi A."/>
            <person name="Getino M."/>
            <person name="Pursley I."/>
            <person name="Horton D.L."/>
            <person name="Alikhan N.F."/>
            <person name="Baker D."/>
            <person name="Gharbi K."/>
            <person name="Hall N."/>
            <person name="Watson M."/>
            <person name="Adriaenssens E.M."/>
            <person name="Foster-Nyarko E."/>
            <person name="Jarju S."/>
            <person name="Secka A."/>
            <person name="Antonio M."/>
            <person name="Oren A."/>
            <person name="Chaudhuri R.R."/>
            <person name="La Ragione R."/>
            <person name="Hildebrand F."/>
            <person name="Pallen M.J."/>
        </authorList>
    </citation>
    <scope>NUCLEOTIDE SEQUENCE</scope>
    <source>
        <strain evidence="2">ChiSjej1B19-5720</strain>
    </source>
</reference>
<accession>A0A9D2LS17</accession>
<dbReference type="EMBL" id="DWYZ01000138">
    <property type="protein sequence ID" value="HJB28555.1"/>
    <property type="molecule type" value="Genomic_DNA"/>
</dbReference>
<dbReference type="Gene3D" id="3.30.70.100">
    <property type="match status" value="1"/>
</dbReference>
<dbReference type="InterPro" id="IPR011008">
    <property type="entry name" value="Dimeric_a/b-barrel"/>
</dbReference>
<dbReference type="PROSITE" id="PS51725">
    <property type="entry name" value="ABM"/>
    <property type="match status" value="1"/>
</dbReference>
<gene>
    <name evidence="2" type="ORF">IAA06_07140</name>
</gene>
<organism evidence="2 3">
    <name type="scientific">Candidatus Blautia faecavium</name>
    <dbReference type="NCBI Taxonomy" id="2838487"/>
    <lineage>
        <taxon>Bacteria</taxon>
        <taxon>Bacillati</taxon>
        <taxon>Bacillota</taxon>
        <taxon>Clostridia</taxon>
        <taxon>Lachnospirales</taxon>
        <taxon>Lachnospiraceae</taxon>
        <taxon>Blautia</taxon>
    </lineage>
</organism>
<keyword evidence="2" id="KW-0503">Monooxygenase</keyword>
<keyword evidence="2" id="KW-0560">Oxidoreductase</keyword>
<reference evidence="2" key="2">
    <citation type="submission" date="2021-04" db="EMBL/GenBank/DDBJ databases">
        <authorList>
            <person name="Gilroy R."/>
        </authorList>
    </citation>
    <scope>NUCLEOTIDE SEQUENCE</scope>
    <source>
        <strain evidence="2">ChiSjej1B19-5720</strain>
    </source>
</reference>
<dbReference type="Proteomes" id="UP000823842">
    <property type="component" value="Unassembled WGS sequence"/>
</dbReference>
<dbReference type="Pfam" id="PF03992">
    <property type="entry name" value="ABM"/>
    <property type="match status" value="1"/>
</dbReference>
<sequence length="92" mass="10340">MVVVINDDRVSNVEEYLPLAKAFARDAAAHDKGCLSMEVLTDPKTPGRVVYLSHFETEEDFKAHAQGPTFQKHVEKMGKYFISAQDTVLEVK</sequence>
<protein>
    <submittedName>
        <fullName evidence="2">Antibiotic biosynthesis monooxygenase</fullName>
    </submittedName>
</protein>
<feature type="domain" description="ABM" evidence="1">
    <location>
        <begin position="1"/>
        <end position="91"/>
    </location>
</feature>
<proteinExistence type="predicted"/>
<dbReference type="AlphaFoldDB" id="A0A9D2LS17"/>
<evidence type="ECO:0000313" key="2">
    <source>
        <dbReference type="EMBL" id="HJB28555.1"/>
    </source>
</evidence>
<dbReference type="InterPro" id="IPR007138">
    <property type="entry name" value="ABM_dom"/>
</dbReference>
<dbReference type="GO" id="GO:0004497">
    <property type="term" value="F:monooxygenase activity"/>
    <property type="evidence" value="ECO:0007669"/>
    <property type="project" value="UniProtKB-KW"/>
</dbReference>